<dbReference type="GeneID" id="20226516"/>
<dbReference type="Proteomes" id="UP000002729">
    <property type="component" value="Unassembled WGS sequence"/>
</dbReference>
<dbReference type="RefSeq" id="XP_009041792.1">
    <property type="nucleotide sequence ID" value="XM_009043544.1"/>
</dbReference>
<accession>F0YMZ1</accession>
<dbReference type="InParanoid" id="F0YMZ1"/>
<organism evidence="2">
    <name type="scientific">Aureococcus anophagefferens</name>
    <name type="common">Harmful bloom alga</name>
    <dbReference type="NCBI Taxonomy" id="44056"/>
    <lineage>
        <taxon>Eukaryota</taxon>
        <taxon>Sar</taxon>
        <taxon>Stramenopiles</taxon>
        <taxon>Ochrophyta</taxon>
        <taxon>Pelagophyceae</taxon>
        <taxon>Pelagomonadales</taxon>
        <taxon>Pelagomonadaceae</taxon>
        <taxon>Aureococcus</taxon>
    </lineage>
</organism>
<keyword evidence="2" id="KW-1185">Reference proteome</keyword>
<protein>
    <submittedName>
        <fullName evidence="1">Uncharacterized protein</fullName>
    </submittedName>
</protein>
<proteinExistence type="predicted"/>
<dbReference type="eggNOG" id="ENOG502SYFE">
    <property type="taxonomic scope" value="Eukaryota"/>
</dbReference>
<name>F0YMZ1_AURAN</name>
<dbReference type="AlphaFoldDB" id="F0YMZ1"/>
<sequence>MSERSSGGRSRGGRYLKPDTARKHFIFHIAFENLQRGVLPTAHDFDMLFGPAPVINVPSTPEMQRWIDERSGWREKASTRELPASGEQTLLARYFSVGPRASTLARAGARPGRPPDYVFDFGNFEGVALKKMFLRKTVASKPSTNRATGEEFWQHGPDYIKWLAGDEFDWQFPKHTLMYLELKASIGRPLELSSSRWLLPDLRRAAAAFDDYMKDAFPSLGAPSPEPAAPLQPIVRWLRPQLGLGLGAIQVEAPVRAKCELRVIVDGGGVLLKLDAPDDDGDATEIRVPATHKILARIQSDATELDAGSGSAKVTKASTVFTGLALLVTIPIVKANSQSSPTGTYSVDVDEDLITSVDYMSEQDVQKFGGAVIHGIPKSQWTFFQTTIADMNNVNHERSFLISDWDSTTLLPPKVDSYSAPRDFDLRPITFIDPTDEFKDRFECTPCVNHGHDHSNSVTRTKKWSIRRVKGMSGDEFIASRYYRCSKCRAEANRLNALIAAAASNSPRTHEQQEALEDLKRQRSESRYEWNASNPRFHARRPIGHAEKKMTALNPLFFGFA</sequence>
<evidence type="ECO:0000313" key="2">
    <source>
        <dbReference type="Proteomes" id="UP000002729"/>
    </source>
</evidence>
<gene>
    <name evidence="1" type="ORF">AURANDRAFT_67945</name>
</gene>
<dbReference type="KEGG" id="aaf:AURANDRAFT_67945"/>
<evidence type="ECO:0000313" key="1">
    <source>
        <dbReference type="EMBL" id="EGB03525.1"/>
    </source>
</evidence>
<dbReference type="EMBL" id="GL833169">
    <property type="protein sequence ID" value="EGB03525.1"/>
    <property type="molecule type" value="Genomic_DNA"/>
</dbReference>
<reference evidence="1 2" key="1">
    <citation type="journal article" date="2011" name="Proc. Natl. Acad. Sci. U.S.A.">
        <title>Niche of harmful alga Aureococcus anophagefferens revealed through ecogenomics.</title>
        <authorList>
            <person name="Gobler C.J."/>
            <person name="Berry D.L."/>
            <person name="Dyhrman S.T."/>
            <person name="Wilhelm S.W."/>
            <person name="Salamov A."/>
            <person name="Lobanov A.V."/>
            <person name="Zhang Y."/>
            <person name="Collier J.L."/>
            <person name="Wurch L.L."/>
            <person name="Kustka A.B."/>
            <person name="Dill B.D."/>
            <person name="Shah M."/>
            <person name="VerBerkmoes N.C."/>
            <person name="Kuo A."/>
            <person name="Terry A."/>
            <person name="Pangilinan J."/>
            <person name="Lindquist E.A."/>
            <person name="Lucas S."/>
            <person name="Paulsen I.T."/>
            <person name="Hattenrath-Lehmann T.K."/>
            <person name="Talmage S.C."/>
            <person name="Walker E.A."/>
            <person name="Koch F."/>
            <person name="Burson A.M."/>
            <person name="Marcoval M.A."/>
            <person name="Tang Y.Z."/>
            <person name="Lecleir G.R."/>
            <person name="Coyne K.J."/>
            <person name="Berg G.M."/>
            <person name="Bertrand E.M."/>
            <person name="Saito M.A."/>
            <person name="Gladyshev V.N."/>
            <person name="Grigoriev I.V."/>
        </authorList>
    </citation>
    <scope>NUCLEOTIDE SEQUENCE [LARGE SCALE GENOMIC DNA]</scope>
    <source>
        <strain evidence="2">CCMP 1984</strain>
    </source>
</reference>